<dbReference type="RefSeq" id="WP_284484524.1">
    <property type="nucleotide sequence ID" value="NZ_JASNJE010000005.1"/>
</dbReference>
<dbReference type="InterPro" id="IPR005119">
    <property type="entry name" value="LysR_subst-bd"/>
</dbReference>
<evidence type="ECO:0000313" key="7">
    <source>
        <dbReference type="Proteomes" id="UP001227126"/>
    </source>
</evidence>
<comment type="similarity">
    <text evidence="1">Belongs to the LysR transcriptional regulatory family.</text>
</comment>
<name>A0ABT7FBT6_9RHOB</name>
<dbReference type="SUPFAM" id="SSF53850">
    <property type="entry name" value="Periplasmic binding protein-like II"/>
    <property type="match status" value="1"/>
</dbReference>
<keyword evidence="4" id="KW-0804">Transcription</keyword>
<dbReference type="PANTHER" id="PTHR30126">
    <property type="entry name" value="HTH-TYPE TRANSCRIPTIONAL REGULATOR"/>
    <property type="match status" value="1"/>
</dbReference>
<dbReference type="PRINTS" id="PR00039">
    <property type="entry name" value="HTHLYSR"/>
</dbReference>
<organism evidence="6 7">
    <name type="scientific">Sedimentitalea xiamensis</name>
    <dbReference type="NCBI Taxonomy" id="3050037"/>
    <lineage>
        <taxon>Bacteria</taxon>
        <taxon>Pseudomonadati</taxon>
        <taxon>Pseudomonadota</taxon>
        <taxon>Alphaproteobacteria</taxon>
        <taxon>Rhodobacterales</taxon>
        <taxon>Paracoccaceae</taxon>
        <taxon>Sedimentitalea</taxon>
    </lineage>
</organism>
<dbReference type="InterPro" id="IPR000847">
    <property type="entry name" value="LysR_HTH_N"/>
</dbReference>
<sequence length="394" mass="43201">MITRNLRHFRVFLAVAELGTPTAAARRCRVSQPAVTQALSKLEREAGGSLFDRTRRGFFLTERGAALDARLRRAMHRLDSALADVAPRLTVTATTPQLQALIAVAEAQNVTLAARNLGLAQPTVHRAIARMEQEAAEALFERTSFGMVATRACRQIAQAARLAFSEFEQAEADLAEFDGREVGRIVVGSLPLSRSVVLPEALARFRMERPTQRVVVLDGPYDDLLRGLRRGDIDVMFGALRDPLPIDDVVQEPLFQDRLAVLARPGHPLAGAGLLSVELLYRQSWVVPRVGTQARAQFDALFKKHGLPPPESIIECGSILLMREILARTDLLGCISGMQADAVIENARLVRLNTGIDWPGRPIGLTLRAGWLPTRGQDLLLRKIRDAARSAAGL</sequence>
<dbReference type="Gene3D" id="3.40.190.10">
    <property type="entry name" value="Periplasmic binding protein-like II"/>
    <property type="match status" value="2"/>
</dbReference>
<accession>A0ABT7FBT6</accession>
<dbReference type="InterPro" id="IPR036388">
    <property type="entry name" value="WH-like_DNA-bd_sf"/>
</dbReference>
<protein>
    <submittedName>
        <fullName evidence="6">LysR family transcriptional regulator</fullName>
    </submittedName>
</protein>
<evidence type="ECO:0000313" key="6">
    <source>
        <dbReference type="EMBL" id="MDK3072581.1"/>
    </source>
</evidence>
<dbReference type="SUPFAM" id="SSF46785">
    <property type="entry name" value="Winged helix' DNA-binding domain"/>
    <property type="match status" value="2"/>
</dbReference>
<keyword evidence="2" id="KW-0805">Transcription regulation</keyword>
<dbReference type="Pfam" id="PF00126">
    <property type="entry name" value="HTH_1"/>
    <property type="match status" value="2"/>
</dbReference>
<dbReference type="InterPro" id="IPR036390">
    <property type="entry name" value="WH_DNA-bd_sf"/>
</dbReference>
<feature type="domain" description="HTH lysR-type" evidence="5">
    <location>
        <begin position="4"/>
        <end position="61"/>
    </location>
</feature>
<proteinExistence type="inferred from homology"/>
<evidence type="ECO:0000256" key="3">
    <source>
        <dbReference type="ARBA" id="ARBA00023125"/>
    </source>
</evidence>
<keyword evidence="7" id="KW-1185">Reference proteome</keyword>
<feature type="domain" description="HTH lysR-type" evidence="5">
    <location>
        <begin position="97"/>
        <end position="150"/>
    </location>
</feature>
<comment type="caution">
    <text evidence="6">The sequence shown here is derived from an EMBL/GenBank/DDBJ whole genome shotgun (WGS) entry which is preliminary data.</text>
</comment>
<dbReference type="PROSITE" id="PS50931">
    <property type="entry name" value="HTH_LYSR"/>
    <property type="match status" value="2"/>
</dbReference>
<evidence type="ECO:0000259" key="5">
    <source>
        <dbReference type="PROSITE" id="PS50931"/>
    </source>
</evidence>
<dbReference type="Proteomes" id="UP001227126">
    <property type="component" value="Unassembled WGS sequence"/>
</dbReference>
<reference evidence="6 7" key="1">
    <citation type="submission" date="2023-05" db="EMBL/GenBank/DDBJ databases">
        <title>Sedimentitalea sp. nov. JM2-8.</title>
        <authorList>
            <person name="Huang J."/>
        </authorList>
    </citation>
    <scope>NUCLEOTIDE SEQUENCE [LARGE SCALE GENOMIC DNA]</scope>
    <source>
        <strain evidence="6 7">JM2-8</strain>
    </source>
</reference>
<dbReference type="EMBL" id="JASNJE010000005">
    <property type="protein sequence ID" value="MDK3072581.1"/>
    <property type="molecule type" value="Genomic_DNA"/>
</dbReference>
<evidence type="ECO:0000256" key="2">
    <source>
        <dbReference type="ARBA" id="ARBA00023015"/>
    </source>
</evidence>
<gene>
    <name evidence="6" type="ORF">QO034_05620</name>
</gene>
<keyword evidence="3" id="KW-0238">DNA-binding</keyword>
<evidence type="ECO:0000256" key="1">
    <source>
        <dbReference type="ARBA" id="ARBA00009437"/>
    </source>
</evidence>
<evidence type="ECO:0000256" key="4">
    <source>
        <dbReference type="ARBA" id="ARBA00023163"/>
    </source>
</evidence>
<dbReference type="Pfam" id="PF03466">
    <property type="entry name" value="LysR_substrate"/>
    <property type="match status" value="1"/>
</dbReference>
<dbReference type="Gene3D" id="1.10.10.10">
    <property type="entry name" value="Winged helix-like DNA-binding domain superfamily/Winged helix DNA-binding domain"/>
    <property type="match status" value="2"/>
</dbReference>
<dbReference type="PANTHER" id="PTHR30126:SF98">
    <property type="entry name" value="HTH-TYPE TRANSCRIPTIONAL ACTIVATOR BAUR"/>
    <property type="match status" value="1"/>
</dbReference>